<dbReference type="Pfam" id="PF11305">
    <property type="entry name" value="DUF3107"/>
    <property type="match status" value="1"/>
</dbReference>
<evidence type="ECO:0008006" key="3">
    <source>
        <dbReference type="Google" id="ProtNLM"/>
    </source>
</evidence>
<dbReference type="InterPro" id="IPR021456">
    <property type="entry name" value="DUF3107"/>
</dbReference>
<dbReference type="HOGENOM" id="CLU_168842_2_0_11"/>
<protein>
    <recommendedName>
        <fullName evidence="3">ATP-binding protein</fullName>
    </recommendedName>
</protein>
<dbReference type="KEGG" id="bii:BINDI_0347"/>
<dbReference type="Proteomes" id="UP000028569">
    <property type="component" value="Chromosome"/>
</dbReference>
<dbReference type="RefSeq" id="WP_033490765.1">
    <property type="nucleotide sequence ID" value="NZ_CP006018.1"/>
</dbReference>
<dbReference type="OrthoDB" id="3268468at2"/>
<sequence>MDIEFGIRNVARTVSFSTDEKADEVAAHISQALKEGGPIDLVDDKGRHIVVPKDALGYAVIGSDTTHPVGFGALGGATD</sequence>
<accession>A0A087VTG8</accession>
<dbReference type="AlphaFoldDB" id="A0A087VTG8"/>
<name>A0A087VTG8_9BIFI</name>
<proteinExistence type="predicted"/>
<reference evidence="1 2" key="1">
    <citation type="journal article" date="2014" name="Appl. Environ. Microbiol.">
        <title>Genomic encyclopedia of type strains of the genus Bifidobacterium.</title>
        <authorList>
            <person name="Milani C."/>
            <person name="Lugli G.A."/>
            <person name="Duranti S."/>
            <person name="Turroni F."/>
            <person name="Bottacini F."/>
            <person name="Mangifesta M."/>
            <person name="Sanchez B."/>
            <person name="Viappiani A."/>
            <person name="Mancabelli L."/>
            <person name="Taminiau B."/>
            <person name="Delcenserie V."/>
            <person name="Barrangou R."/>
            <person name="Margolles A."/>
            <person name="van Sinderen D."/>
            <person name="Ventura M."/>
        </authorList>
    </citation>
    <scope>NUCLEOTIDE SEQUENCE [LARGE SCALE GENOMIC DNA]</scope>
    <source>
        <strain evidence="1 2">LMG 11587</strain>
    </source>
</reference>
<gene>
    <name evidence="1" type="ORF">BINDI_0347</name>
</gene>
<evidence type="ECO:0000313" key="2">
    <source>
        <dbReference type="Proteomes" id="UP000028569"/>
    </source>
</evidence>
<evidence type="ECO:0000313" key="1">
    <source>
        <dbReference type="EMBL" id="AIC91629.1"/>
    </source>
</evidence>
<dbReference type="GeneID" id="91565840"/>
<keyword evidence="2" id="KW-1185">Reference proteome</keyword>
<organism evidence="1 2">
    <name type="scientific">Bifidobacterium [indicum] DSM 20214 = LMG 11587</name>
    <dbReference type="NCBI Taxonomy" id="1341694"/>
    <lineage>
        <taxon>Bacteria</taxon>
        <taxon>Bacillati</taxon>
        <taxon>Actinomycetota</taxon>
        <taxon>Actinomycetes</taxon>
        <taxon>Bifidobacteriales</taxon>
        <taxon>Bifidobacteriaceae</taxon>
        <taxon>Bifidobacterium</taxon>
    </lineage>
</organism>
<dbReference type="EMBL" id="CP006018">
    <property type="protein sequence ID" value="AIC91629.1"/>
    <property type="molecule type" value="Genomic_DNA"/>
</dbReference>